<dbReference type="KEGG" id="dfs:HGD76_14025"/>
<organism evidence="2 3">
    <name type="scientific">Dolichospermum flos-aquae CCAP 1403/13F</name>
    <dbReference type="NCBI Taxonomy" id="315271"/>
    <lineage>
        <taxon>Bacteria</taxon>
        <taxon>Bacillati</taxon>
        <taxon>Cyanobacteriota</taxon>
        <taxon>Cyanophyceae</taxon>
        <taxon>Nostocales</taxon>
        <taxon>Aphanizomenonaceae</taxon>
        <taxon>Dolichospermum</taxon>
    </lineage>
</organism>
<sequence>MTRFIHDQFAKDYLEELLKPFGQVEAPSHLAGEIREIDVLFSPVSTQTADIEILGLLGKLAATPAIFEPFRNPASKEEICDCLLKSLEVRGALQREAKRNKNPIATIETPRLWVLTPTASQTLLSGFRAIENPNWPAGIYFLADYLNTAIVAIHQLPRTPETLWLRLLGRETVQKRAIDELETLPTNYPFQQATLELLYNLQQTLQINKSSEPEDKELIMRLAPFYQRDKEQARLEGEQKGEERLVLRLINRRFGEIKLSLIEQVQSLSIEQLENLADALLDFSQVADLETWLKQQKLQETDS</sequence>
<evidence type="ECO:0000259" key="1">
    <source>
        <dbReference type="Pfam" id="PF14261"/>
    </source>
</evidence>
<dbReference type="PANTHER" id="PTHR35586">
    <property type="entry name" value="SLL1691 PROTEIN"/>
    <property type="match status" value="1"/>
</dbReference>
<proteinExistence type="predicted"/>
<dbReference type="RefSeq" id="WP_168696156.1">
    <property type="nucleotide sequence ID" value="NZ_CP051206.1"/>
</dbReference>
<dbReference type="AlphaFoldDB" id="A0A6H2C0U1"/>
<evidence type="ECO:0000313" key="3">
    <source>
        <dbReference type="Proteomes" id="UP000502433"/>
    </source>
</evidence>
<dbReference type="InterPro" id="IPR025587">
    <property type="entry name" value="DUF4351"/>
</dbReference>
<evidence type="ECO:0000313" key="2">
    <source>
        <dbReference type="EMBL" id="QJB45127.1"/>
    </source>
</evidence>
<reference evidence="2 3" key="2">
    <citation type="submission" date="2020-04" db="EMBL/GenBank/DDBJ databases">
        <authorList>
            <person name="Fomenkov A."/>
            <person name="Anton B.P."/>
            <person name="Roberts R.J."/>
        </authorList>
    </citation>
    <scope>NUCLEOTIDE SEQUENCE [LARGE SCALE GENOMIC DNA]</scope>
    <source>
        <strain evidence="2 3">CCAP 1403/13f</strain>
    </source>
</reference>
<dbReference type="Proteomes" id="UP000502433">
    <property type="component" value="Chromosome"/>
</dbReference>
<accession>A0A6H2C0U1</accession>
<feature type="domain" description="DUF4351" evidence="1">
    <location>
        <begin position="236"/>
        <end position="293"/>
    </location>
</feature>
<gene>
    <name evidence="2" type="ORF">HGD76_14025</name>
</gene>
<dbReference type="Pfam" id="PF14261">
    <property type="entry name" value="DUF4351"/>
    <property type="match status" value="1"/>
</dbReference>
<reference evidence="2 3" key="1">
    <citation type="submission" date="2020-04" db="EMBL/GenBank/DDBJ databases">
        <title>Genome-Wide Identification of 5-Methylcytosine Sites in Bacterial Genomes By High-Throughput Sequencing of MspJI Restriction Fragments.</title>
        <authorList>
            <person name="Wu V."/>
        </authorList>
    </citation>
    <scope>NUCLEOTIDE SEQUENCE [LARGE SCALE GENOMIC DNA]</scope>
    <source>
        <strain evidence="2 3">CCAP 1403/13f</strain>
    </source>
</reference>
<dbReference type="PANTHER" id="PTHR35586:SF1">
    <property type="entry name" value="SLL1691 PROTEIN"/>
    <property type="match status" value="1"/>
</dbReference>
<name>A0A6H2C0U1_DOLFA</name>
<dbReference type="EMBL" id="CP051206">
    <property type="protein sequence ID" value="QJB45127.1"/>
    <property type="molecule type" value="Genomic_DNA"/>
</dbReference>
<protein>
    <submittedName>
        <fullName evidence="2">DUF4351 domain-containing protein</fullName>
    </submittedName>
</protein>